<dbReference type="InterPro" id="IPR003782">
    <property type="entry name" value="SCO1/SenC"/>
</dbReference>
<organism evidence="2 3">
    <name type="scientific">Uliginosibacterium flavum</name>
    <dbReference type="NCBI Taxonomy" id="1396831"/>
    <lineage>
        <taxon>Bacteria</taxon>
        <taxon>Pseudomonadati</taxon>
        <taxon>Pseudomonadota</taxon>
        <taxon>Betaproteobacteria</taxon>
        <taxon>Rhodocyclales</taxon>
        <taxon>Zoogloeaceae</taxon>
        <taxon>Uliginosibacterium</taxon>
    </lineage>
</organism>
<dbReference type="Pfam" id="PF02630">
    <property type="entry name" value="SCO1-SenC"/>
    <property type="match status" value="1"/>
</dbReference>
<gene>
    <name evidence="2" type="ORF">ABXR19_10000</name>
</gene>
<protein>
    <submittedName>
        <fullName evidence="2">SCO family protein</fullName>
    </submittedName>
</protein>
<dbReference type="SUPFAM" id="SSF52833">
    <property type="entry name" value="Thioredoxin-like"/>
    <property type="match status" value="1"/>
</dbReference>
<evidence type="ECO:0000313" key="2">
    <source>
        <dbReference type="EMBL" id="MET7014521.1"/>
    </source>
</evidence>
<comment type="similarity">
    <text evidence="1">Belongs to the SCO1/2 family.</text>
</comment>
<evidence type="ECO:0000256" key="1">
    <source>
        <dbReference type="ARBA" id="ARBA00010996"/>
    </source>
</evidence>
<accession>A0ABV2TKS5</accession>
<dbReference type="Proteomes" id="UP001549691">
    <property type="component" value="Unassembled WGS sequence"/>
</dbReference>
<keyword evidence="3" id="KW-1185">Reference proteome</keyword>
<dbReference type="InterPro" id="IPR036249">
    <property type="entry name" value="Thioredoxin-like_sf"/>
</dbReference>
<name>A0ABV2TKS5_9RHOO</name>
<evidence type="ECO:0000313" key="3">
    <source>
        <dbReference type="Proteomes" id="UP001549691"/>
    </source>
</evidence>
<reference evidence="2 3" key="1">
    <citation type="submission" date="2024-07" db="EMBL/GenBank/DDBJ databases">
        <title>Uliginosibacterium flavum JJ3220;KACC:17644.</title>
        <authorList>
            <person name="Kim M.K."/>
        </authorList>
    </citation>
    <scope>NUCLEOTIDE SEQUENCE [LARGE SCALE GENOMIC DNA]</scope>
    <source>
        <strain evidence="2 3">KACC:17644</strain>
    </source>
</reference>
<dbReference type="RefSeq" id="WP_354600984.1">
    <property type="nucleotide sequence ID" value="NZ_JBEWZI010000009.1"/>
</dbReference>
<comment type="caution">
    <text evidence="2">The sequence shown here is derived from an EMBL/GenBank/DDBJ whole genome shotgun (WGS) entry which is preliminary data.</text>
</comment>
<dbReference type="EMBL" id="JBEWZI010000009">
    <property type="protein sequence ID" value="MET7014521.1"/>
    <property type="molecule type" value="Genomic_DNA"/>
</dbReference>
<proteinExistence type="inferred from homology"/>
<sequence length="181" mass="20116">MLFLLAAVFVLPFLIGTGLFWSGWRPGKFSNYGELLQPARDLPAEGLKHADGTPFPNTELLGKWLLVLPVNGVCEAICLKNLQQMQQVHIALNKDQNRLQRVLISSGTVAPVALQTRFPDLVLGVVAPADAAPWQHTLEGSGKTLYIIDPLGKVMMRYAEPGQMRGVLKDLERLLKYSWIR</sequence>
<dbReference type="Gene3D" id="3.40.30.10">
    <property type="entry name" value="Glutaredoxin"/>
    <property type="match status" value="1"/>
</dbReference>